<name>A0A5C5Y3Y2_9PLAN</name>
<accession>A0A5C6FRF6</accession>
<dbReference type="Proteomes" id="UP000317238">
    <property type="component" value="Unassembled WGS sequence"/>
</dbReference>
<protein>
    <recommendedName>
        <fullName evidence="6">Outer membrane protein beta-barrel domain-containing protein</fullName>
    </recommendedName>
</protein>
<feature type="chain" id="PRO_5036139010" description="Outer membrane protein beta-barrel domain-containing protein" evidence="1">
    <location>
        <begin position="27"/>
        <end position="239"/>
    </location>
</feature>
<dbReference type="OrthoDB" id="259542at2"/>
<evidence type="ECO:0000313" key="3">
    <source>
        <dbReference type="EMBL" id="TWU65667.1"/>
    </source>
</evidence>
<accession>A0A5C5Y3Y2</accession>
<dbReference type="EMBL" id="SJPZ01000001">
    <property type="protein sequence ID" value="TWU65667.1"/>
    <property type="molecule type" value="Genomic_DNA"/>
</dbReference>
<evidence type="ECO:0000313" key="5">
    <source>
        <dbReference type="Proteomes" id="UP000317238"/>
    </source>
</evidence>
<reference evidence="4 5" key="1">
    <citation type="submission" date="2019-02" db="EMBL/GenBank/DDBJ databases">
        <title>Deep-cultivation of Planctomycetes and their phenomic and genomic characterization uncovers novel biology.</title>
        <authorList>
            <person name="Wiegand S."/>
            <person name="Jogler M."/>
            <person name="Boedeker C."/>
            <person name="Pinto D."/>
            <person name="Vollmers J."/>
            <person name="Rivas-Marin E."/>
            <person name="Kohn T."/>
            <person name="Peeters S.H."/>
            <person name="Heuer A."/>
            <person name="Rast P."/>
            <person name="Oberbeckmann S."/>
            <person name="Bunk B."/>
            <person name="Jeske O."/>
            <person name="Meyerdierks A."/>
            <person name="Storesund J.E."/>
            <person name="Kallscheuer N."/>
            <person name="Luecker S."/>
            <person name="Lage O.M."/>
            <person name="Pohl T."/>
            <person name="Merkel B.J."/>
            <person name="Hornburger P."/>
            <person name="Mueller R.-W."/>
            <person name="Bruemmer F."/>
            <person name="Labrenz M."/>
            <person name="Spormann A.M."/>
            <person name="Op Den Camp H."/>
            <person name="Overmann J."/>
            <person name="Amann R."/>
            <person name="Jetten M.S.M."/>
            <person name="Mascher T."/>
            <person name="Medema M.H."/>
            <person name="Devos D.P."/>
            <person name="Kaster A.-K."/>
            <person name="Ovreas L."/>
            <person name="Rohde M."/>
            <person name="Galperin M.Y."/>
            <person name="Jogler C."/>
        </authorList>
    </citation>
    <scope>NUCLEOTIDE SEQUENCE [LARGE SCALE GENOMIC DNA]</scope>
    <source>
        <strain evidence="2 5">Pan14r</strain>
        <strain evidence="3 4">V7</strain>
    </source>
</reference>
<comment type="caution">
    <text evidence="2">The sequence shown here is derived from an EMBL/GenBank/DDBJ whole genome shotgun (WGS) entry which is preliminary data.</text>
</comment>
<evidence type="ECO:0000256" key="1">
    <source>
        <dbReference type="SAM" id="SignalP"/>
    </source>
</evidence>
<gene>
    <name evidence="2" type="ORF">Pan14r_26620</name>
    <name evidence="3" type="ORF">V7x_12160</name>
</gene>
<feature type="signal peptide" evidence="1">
    <location>
        <begin position="1"/>
        <end position="26"/>
    </location>
</feature>
<evidence type="ECO:0000313" key="2">
    <source>
        <dbReference type="EMBL" id="TWT70357.1"/>
    </source>
</evidence>
<sequence length="239" mass="25903" precursor="true">MKLKTFKLLAGLAIAIACCSADVRQAAAVDGSEISGSVGSWAPFLPTYEVGAASDDQDDYGFLARLRGHHRFDGYRTSIEGSIFYGDAGDTSLFGYEGLLRDTWEFSFADLSAGGGFSQMTFDQDFAGTNLENDYTGGKVVAGFESMFGHRPFWIDFGLGLYDLNGTFTPAAGPVETIDEFTTTYSVALRTEACFFGVAARPMMKFEFLSDMASYQNGQLGTDDGFILSSAIEFRLVGR</sequence>
<dbReference type="PROSITE" id="PS51257">
    <property type="entry name" value="PROKAR_LIPOPROTEIN"/>
    <property type="match status" value="1"/>
</dbReference>
<keyword evidence="5" id="KW-1185">Reference proteome</keyword>
<evidence type="ECO:0008006" key="6">
    <source>
        <dbReference type="Google" id="ProtNLM"/>
    </source>
</evidence>
<keyword evidence="1" id="KW-0732">Signal</keyword>
<dbReference type="AlphaFoldDB" id="A0A5C5Y3Y2"/>
<evidence type="ECO:0000313" key="4">
    <source>
        <dbReference type="Proteomes" id="UP000316476"/>
    </source>
</evidence>
<organism evidence="2 5">
    <name type="scientific">Crateriforma conspicua</name>
    <dbReference type="NCBI Taxonomy" id="2527996"/>
    <lineage>
        <taxon>Bacteria</taxon>
        <taxon>Pseudomonadati</taxon>
        <taxon>Planctomycetota</taxon>
        <taxon>Planctomycetia</taxon>
        <taxon>Planctomycetales</taxon>
        <taxon>Planctomycetaceae</taxon>
        <taxon>Crateriforma</taxon>
    </lineage>
</organism>
<dbReference type="EMBL" id="SJPL01000001">
    <property type="protein sequence ID" value="TWT70357.1"/>
    <property type="molecule type" value="Genomic_DNA"/>
</dbReference>
<dbReference type="Proteomes" id="UP000316476">
    <property type="component" value="Unassembled WGS sequence"/>
</dbReference>
<proteinExistence type="predicted"/>
<dbReference type="RefSeq" id="WP_145301552.1">
    <property type="nucleotide sequence ID" value="NZ_CP036319.1"/>
</dbReference>